<dbReference type="Pfam" id="PF13000">
    <property type="entry name" value="Acatn"/>
    <property type="match status" value="1"/>
</dbReference>
<comment type="subcellular location">
    <subcellularLocation>
        <location evidence="1">Membrane</location>
        <topology evidence="1">Multi-pass membrane protein</topology>
    </subcellularLocation>
</comment>
<feature type="transmembrane region" description="Helical" evidence="5">
    <location>
        <begin position="101"/>
        <end position="120"/>
    </location>
</feature>
<dbReference type="GO" id="GO:0008521">
    <property type="term" value="F:acetyl-CoA transmembrane transporter activity"/>
    <property type="evidence" value="ECO:0007669"/>
    <property type="project" value="InterPro"/>
</dbReference>
<gene>
    <name evidence="6" type="ORF">BgAZ_502680</name>
</gene>
<feature type="transmembrane region" description="Helical" evidence="5">
    <location>
        <begin position="305"/>
        <end position="321"/>
    </location>
</feature>
<dbReference type="PANTHER" id="PTHR12778:SF9">
    <property type="entry name" value="ACETYL-COENZYME A TRANSPORTER 1"/>
    <property type="match status" value="1"/>
</dbReference>
<dbReference type="GO" id="GO:0016020">
    <property type="term" value="C:membrane"/>
    <property type="evidence" value="ECO:0007669"/>
    <property type="project" value="UniProtKB-SubCell"/>
</dbReference>
<evidence type="ECO:0000313" key="7">
    <source>
        <dbReference type="Proteomes" id="UP001230268"/>
    </source>
</evidence>
<accession>A0AAD8LMM5</accession>
<feature type="transmembrane region" description="Helical" evidence="5">
    <location>
        <begin position="35"/>
        <end position="58"/>
    </location>
</feature>
<keyword evidence="7" id="KW-1185">Reference proteome</keyword>
<feature type="transmembrane region" description="Helical" evidence="5">
    <location>
        <begin position="70"/>
        <end position="92"/>
    </location>
</feature>
<keyword evidence="3 5" id="KW-1133">Transmembrane helix</keyword>
<evidence type="ECO:0000313" key="6">
    <source>
        <dbReference type="EMBL" id="KAK1441936.1"/>
    </source>
</evidence>
<evidence type="ECO:0000256" key="1">
    <source>
        <dbReference type="ARBA" id="ARBA00004141"/>
    </source>
</evidence>
<dbReference type="GO" id="GO:0035348">
    <property type="term" value="P:acetyl-CoA transmembrane transport"/>
    <property type="evidence" value="ECO:0007669"/>
    <property type="project" value="InterPro"/>
</dbReference>
<reference evidence="6" key="1">
    <citation type="submission" date="2023-08" db="EMBL/GenBank/DDBJ databases">
        <title>Draft sequence of the Babesia gibsoni genome.</title>
        <authorList>
            <person name="Yamagishi J.Y."/>
            <person name="Xuan X.X."/>
        </authorList>
    </citation>
    <scope>NUCLEOTIDE SEQUENCE</scope>
    <source>
        <strain evidence="6">Azabu</strain>
    </source>
</reference>
<sequence length="524" mass="59336">MDKEIGSVMNEPRQHNPGGWLPKVNITFDDKKSMLILLMLYIVQGIPLGLSSTVPLIIYDRVSYLEMAYFAITAIPFCLKLLWAPIVESLYFPRFGKRKTWIIPSQLICGVLLIYGGAHGRLDRWVGEEDDVVHIFALCSYFTFLCFLMATQDIAVDGWALSKLRPEMRMYASSCNTAGQSIGINIAFVGFTVLSSQRICAYMYTFWIWLSGFFLDHSDISDGFVITIEPFATLSDLTLAFGVFTLVCTLPVFFQEEQEEYPILVELPNVVDMGPRVAPEKIRFSAKLVRKSYATVMEIMKKKPARLLSFVLVTFGLFFLAERPADLKLLEKGLSRDLFAALTPLMIPLEIFGPAVITMTMHKLSTADVLYRGMCLRLLSVLIYTVLIITTGIYYSEDDRSLLATALFYTFFLTVSLFRRFCGLILSVAFMSLFAQVSDPTIGGTYMTLLNTLYNFGEVFPNMLGLLLIDLLSHPMLSAIDALYTEVFISVLCGLLLLPQYNTLLNQIISFEAEEWYVRRQELE</sequence>
<dbReference type="PANTHER" id="PTHR12778">
    <property type="entry name" value="SOLUTE CARRIER FAMILY 33 ACETYL-COA TRANSPORTER -RELATED"/>
    <property type="match status" value="1"/>
</dbReference>
<organism evidence="6 7">
    <name type="scientific">Babesia gibsoni</name>
    <dbReference type="NCBI Taxonomy" id="33632"/>
    <lineage>
        <taxon>Eukaryota</taxon>
        <taxon>Sar</taxon>
        <taxon>Alveolata</taxon>
        <taxon>Apicomplexa</taxon>
        <taxon>Aconoidasida</taxon>
        <taxon>Piroplasmida</taxon>
        <taxon>Babesiidae</taxon>
        <taxon>Babesia</taxon>
    </lineage>
</organism>
<proteinExistence type="predicted"/>
<dbReference type="AlphaFoldDB" id="A0AAD8LMM5"/>
<evidence type="ECO:0000256" key="2">
    <source>
        <dbReference type="ARBA" id="ARBA00022692"/>
    </source>
</evidence>
<comment type="caution">
    <text evidence="6">The sequence shown here is derived from an EMBL/GenBank/DDBJ whole genome shotgun (WGS) entry which is preliminary data.</text>
</comment>
<dbReference type="EMBL" id="JAVEPI010000005">
    <property type="protein sequence ID" value="KAK1441936.1"/>
    <property type="molecule type" value="Genomic_DNA"/>
</dbReference>
<dbReference type="InterPro" id="IPR024371">
    <property type="entry name" value="AcetylCoA_trans_1-like"/>
</dbReference>
<dbReference type="InterPro" id="IPR004752">
    <property type="entry name" value="AmpG_permease/AT-1"/>
</dbReference>
<keyword evidence="2 5" id="KW-0812">Transmembrane</keyword>
<name>A0AAD8LMM5_BABGI</name>
<feature type="transmembrane region" description="Helical" evidence="5">
    <location>
        <begin position="341"/>
        <end position="362"/>
    </location>
</feature>
<feature type="transmembrane region" description="Helical" evidence="5">
    <location>
        <begin position="407"/>
        <end position="434"/>
    </location>
</feature>
<dbReference type="SUPFAM" id="SSF103473">
    <property type="entry name" value="MFS general substrate transporter"/>
    <property type="match status" value="1"/>
</dbReference>
<feature type="transmembrane region" description="Helical" evidence="5">
    <location>
        <begin position="230"/>
        <end position="254"/>
    </location>
</feature>
<dbReference type="Proteomes" id="UP001230268">
    <property type="component" value="Unassembled WGS sequence"/>
</dbReference>
<keyword evidence="4 5" id="KW-0472">Membrane</keyword>
<feature type="transmembrane region" description="Helical" evidence="5">
    <location>
        <begin position="475"/>
        <end position="498"/>
    </location>
</feature>
<feature type="transmembrane region" description="Helical" evidence="5">
    <location>
        <begin position="374"/>
        <end position="395"/>
    </location>
</feature>
<evidence type="ECO:0000256" key="5">
    <source>
        <dbReference type="SAM" id="Phobius"/>
    </source>
</evidence>
<protein>
    <submittedName>
        <fullName evidence="6">Solute carrier family 33 acetyl-CoA transporter -related protein</fullName>
    </submittedName>
</protein>
<evidence type="ECO:0000256" key="4">
    <source>
        <dbReference type="ARBA" id="ARBA00023136"/>
    </source>
</evidence>
<feature type="transmembrane region" description="Helical" evidence="5">
    <location>
        <begin position="132"/>
        <end position="161"/>
    </location>
</feature>
<feature type="transmembrane region" description="Helical" evidence="5">
    <location>
        <begin position="182"/>
        <end position="210"/>
    </location>
</feature>
<dbReference type="InterPro" id="IPR036259">
    <property type="entry name" value="MFS_trans_sf"/>
</dbReference>
<evidence type="ECO:0000256" key="3">
    <source>
        <dbReference type="ARBA" id="ARBA00022989"/>
    </source>
</evidence>